<dbReference type="Gene3D" id="3.40.1260.10">
    <property type="entry name" value="DsrEFH-like"/>
    <property type="match status" value="1"/>
</dbReference>
<dbReference type="EMBL" id="SGBD01000001">
    <property type="protein sequence ID" value="RZD14964.1"/>
    <property type="molecule type" value="Genomic_DNA"/>
</dbReference>
<organism evidence="1 2">
    <name type="scientific">Candidatus Acidulodesulfobacterium ferriphilum</name>
    <dbReference type="NCBI Taxonomy" id="2597223"/>
    <lineage>
        <taxon>Bacteria</taxon>
        <taxon>Deltaproteobacteria</taxon>
        <taxon>Candidatus Acidulodesulfobacterales</taxon>
        <taxon>Candidatus Acidulodesulfobacterium</taxon>
    </lineage>
</organism>
<name>A0A519BCJ0_9DELT</name>
<reference evidence="1 2" key="1">
    <citation type="submission" date="2019-01" db="EMBL/GenBank/DDBJ databases">
        <title>Insights into ecological role of a new deltaproteobacterial order Candidatus Sinidesulfobacterales (Sva0485) by metagenomics and metatranscriptomics.</title>
        <authorList>
            <person name="Tan S."/>
            <person name="Liu J."/>
            <person name="Fang Y."/>
            <person name="Hedlund B.P."/>
            <person name="Lian Z.H."/>
            <person name="Huang L.Y."/>
            <person name="Li J.T."/>
            <person name="Huang L.N."/>
            <person name="Li W.J."/>
            <person name="Jiang H.C."/>
            <person name="Dong H.L."/>
            <person name="Shu W.S."/>
        </authorList>
    </citation>
    <scope>NUCLEOTIDE SEQUENCE [LARGE SCALE GENOMIC DNA]</scope>
    <source>
        <strain evidence="1">AP3</strain>
    </source>
</reference>
<dbReference type="AlphaFoldDB" id="A0A519BCJ0"/>
<evidence type="ECO:0000313" key="1">
    <source>
        <dbReference type="EMBL" id="RZD14964.1"/>
    </source>
</evidence>
<gene>
    <name evidence="1" type="ORF">EVJ47_01400</name>
</gene>
<protein>
    <submittedName>
        <fullName evidence="1">Uncharacterized protein</fullName>
    </submittedName>
</protein>
<evidence type="ECO:0000313" key="2">
    <source>
        <dbReference type="Proteomes" id="UP000320813"/>
    </source>
</evidence>
<comment type="caution">
    <text evidence="1">The sequence shown here is derived from an EMBL/GenBank/DDBJ whole genome shotgun (WGS) entry which is preliminary data.</text>
</comment>
<dbReference type="SUPFAM" id="SSF75169">
    <property type="entry name" value="DsrEFH-like"/>
    <property type="match status" value="1"/>
</dbReference>
<dbReference type="InterPro" id="IPR003787">
    <property type="entry name" value="Sulphur_relay_DsrE/F-like"/>
</dbReference>
<proteinExistence type="predicted"/>
<dbReference type="InterPro" id="IPR027396">
    <property type="entry name" value="DsrEFH-like"/>
</dbReference>
<sequence>MEDEKILIVQLADPETEPEKCIAGLIFARTLAVMEQEVYIFSMAKSPLLYTKNIAENPRINKTFKDLIAENLAGLLQNSPSVYICSKSKELLSLEEDMLIQPFQIAGMLTLHNLKQTVNHTYFF</sequence>
<dbReference type="Pfam" id="PF02635">
    <property type="entry name" value="DsrE"/>
    <property type="match status" value="1"/>
</dbReference>
<accession>A0A519BCJ0</accession>
<dbReference type="Proteomes" id="UP000320813">
    <property type="component" value="Unassembled WGS sequence"/>
</dbReference>